<dbReference type="InterPro" id="IPR014729">
    <property type="entry name" value="Rossmann-like_a/b/a_fold"/>
</dbReference>
<accession>A0A5R8K8Z7</accession>
<evidence type="ECO:0000256" key="1">
    <source>
        <dbReference type="ARBA" id="ARBA00002324"/>
    </source>
</evidence>
<dbReference type="EMBL" id="VAUV01000019">
    <property type="protein sequence ID" value="TLD68788.1"/>
    <property type="molecule type" value="Genomic_DNA"/>
</dbReference>
<evidence type="ECO:0000256" key="2">
    <source>
        <dbReference type="ARBA" id="ARBA00005019"/>
    </source>
</evidence>
<dbReference type="GO" id="GO:0004515">
    <property type="term" value="F:nicotinate-nucleotide adenylyltransferase activity"/>
    <property type="evidence" value="ECO:0007669"/>
    <property type="project" value="UniProtKB-EC"/>
</dbReference>
<dbReference type="Gene3D" id="2.60.200.30">
    <property type="entry name" value="Probable inorganic polyphosphate/atp-NAD kinase, domain 2"/>
    <property type="match status" value="1"/>
</dbReference>
<proteinExistence type="inferred from homology"/>
<dbReference type="Proteomes" id="UP000306196">
    <property type="component" value="Unassembled WGS sequence"/>
</dbReference>
<comment type="pathway">
    <text evidence="2">Cofactor biosynthesis; NAD(+) biosynthesis; deamido-NAD(+) from nicotinate D-ribonucleotide: step 1/1.</text>
</comment>
<evidence type="ECO:0000256" key="16">
    <source>
        <dbReference type="ARBA" id="ARBA00047925"/>
    </source>
</evidence>
<comment type="caution">
    <text evidence="19">The sequence shown here is derived from an EMBL/GenBank/DDBJ whole genome shotgun (WGS) entry which is preliminary data.</text>
</comment>
<dbReference type="InterPro" id="IPR016064">
    <property type="entry name" value="NAD/diacylglycerol_kinase_sf"/>
</dbReference>
<evidence type="ECO:0000256" key="12">
    <source>
        <dbReference type="ARBA" id="ARBA00023027"/>
    </source>
</evidence>
<feature type="domain" description="Cytidyltransferase-like" evidence="18">
    <location>
        <begin position="7"/>
        <end position="167"/>
    </location>
</feature>
<comment type="catalytic activity">
    <reaction evidence="16">
        <text>NAD(+) + ATP = ADP + NADP(+) + H(+)</text>
        <dbReference type="Rhea" id="RHEA:18629"/>
        <dbReference type="ChEBI" id="CHEBI:15378"/>
        <dbReference type="ChEBI" id="CHEBI:30616"/>
        <dbReference type="ChEBI" id="CHEBI:57540"/>
        <dbReference type="ChEBI" id="CHEBI:58349"/>
        <dbReference type="ChEBI" id="CHEBI:456216"/>
        <dbReference type="EC" id="2.7.1.23"/>
    </reaction>
</comment>
<evidence type="ECO:0000256" key="13">
    <source>
        <dbReference type="ARBA" id="ARBA00031253"/>
    </source>
</evidence>
<evidence type="ECO:0000313" key="19">
    <source>
        <dbReference type="EMBL" id="TLD68788.1"/>
    </source>
</evidence>
<evidence type="ECO:0000256" key="17">
    <source>
        <dbReference type="ARBA" id="ARBA00048721"/>
    </source>
</evidence>
<dbReference type="PANTHER" id="PTHR20275">
    <property type="entry name" value="NAD KINASE"/>
    <property type="match status" value="1"/>
</dbReference>
<evidence type="ECO:0000256" key="6">
    <source>
        <dbReference type="ARBA" id="ARBA00022679"/>
    </source>
</evidence>
<keyword evidence="9" id="KW-0418">Kinase</keyword>
<evidence type="ECO:0000259" key="18">
    <source>
        <dbReference type="Pfam" id="PF01467"/>
    </source>
</evidence>
<evidence type="ECO:0000256" key="4">
    <source>
        <dbReference type="ARBA" id="ARBA00012389"/>
    </source>
</evidence>
<sequence>MPRRIALFGGSFNPPGLHHRQIAELLSKHFDEVLVVPCGPRPDKPDVTNVPSVSRAALCDITFEGIPNTSVELFDLEQETFTRNHALETLFAHRGEIWHVVGADWLTGGAIGKSAIHTGWEKGEELWHRSHFAVLTRPGHPLNPADLPPHHQLLPIEIDGSSTQIREILIRGGNASHLLTSRAHRYISRYGLYRGNNPASWSRGSLSDWNHQIQADLDNTKAQGWIPDLVCHADSTNPDFILTLGGDGTMLRAIREHWRRRLPFFGVNAGTLGFLMNAPEAVFESTFPPTEVIFRQLPLLYLEIQNQDGTLNHVYAFNDAWVERSSSQSAWLEVEVNDVPRLPRLVSDGVLVSTAAGSTAYARSMGSAPLLADTPAWLLVGSNVQEPVHWKSALLSTDSHIAVRNLSPEKRPITAYVDGISQGPAIALRARLSRAATVELVFLASHDMAEKIAGIQFMN</sequence>
<keyword evidence="11" id="KW-0521">NADP</keyword>
<organism evidence="19 20">
    <name type="scientific">Phragmitibacter flavus</name>
    <dbReference type="NCBI Taxonomy" id="2576071"/>
    <lineage>
        <taxon>Bacteria</taxon>
        <taxon>Pseudomonadati</taxon>
        <taxon>Verrucomicrobiota</taxon>
        <taxon>Verrucomicrobiia</taxon>
        <taxon>Verrucomicrobiales</taxon>
        <taxon>Verrucomicrobiaceae</taxon>
        <taxon>Phragmitibacter</taxon>
    </lineage>
</organism>
<name>A0A5R8K8Z7_9BACT</name>
<evidence type="ECO:0000256" key="8">
    <source>
        <dbReference type="ARBA" id="ARBA00022741"/>
    </source>
</evidence>
<comment type="function">
    <text evidence="1">Catalyzes the reversible adenylation of nicotinate mononucleotide (NaMN) to nicotinic acid adenine dinucleotide (NaAD).</text>
</comment>
<evidence type="ECO:0000256" key="5">
    <source>
        <dbReference type="ARBA" id="ARBA00022642"/>
    </source>
</evidence>
<dbReference type="EC" id="2.7.7.18" evidence="4"/>
<evidence type="ECO:0000256" key="7">
    <source>
        <dbReference type="ARBA" id="ARBA00022695"/>
    </source>
</evidence>
<comment type="similarity">
    <text evidence="3">Belongs to the NadD family.</text>
</comment>
<keyword evidence="8" id="KW-0547">Nucleotide-binding</keyword>
<evidence type="ECO:0000256" key="9">
    <source>
        <dbReference type="ARBA" id="ARBA00022777"/>
    </source>
</evidence>
<keyword evidence="7" id="KW-0548">Nucleotidyltransferase</keyword>
<dbReference type="GO" id="GO:0051287">
    <property type="term" value="F:NAD binding"/>
    <property type="evidence" value="ECO:0007669"/>
    <property type="project" value="UniProtKB-ARBA"/>
</dbReference>
<dbReference type="GO" id="GO:0006741">
    <property type="term" value="P:NADP+ biosynthetic process"/>
    <property type="evidence" value="ECO:0007669"/>
    <property type="project" value="InterPro"/>
</dbReference>
<keyword evidence="5" id="KW-0662">Pyridine nucleotide biosynthesis</keyword>
<dbReference type="SUPFAM" id="SSF52374">
    <property type="entry name" value="Nucleotidylyl transferase"/>
    <property type="match status" value="1"/>
</dbReference>
<keyword evidence="12" id="KW-0520">NAD</keyword>
<dbReference type="OrthoDB" id="9774737at2"/>
<gene>
    <name evidence="19" type="ORF">FEM03_20865</name>
</gene>
<dbReference type="InterPro" id="IPR017438">
    <property type="entry name" value="ATP-NAD_kinase_N"/>
</dbReference>
<dbReference type="Pfam" id="PF01513">
    <property type="entry name" value="NAD_kinase"/>
    <property type="match status" value="1"/>
</dbReference>
<dbReference type="CDD" id="cd02165">
    <property type="entry name" value="NMNAT"/>
    <property type="match status" value="1"/>
</dbReference>
<dbReference type="UniPathway" id="UPA00253">
    <property type="reaction ID" value="UER00332"/>
</dbReference>
<dbReference type="InterPro" id="IPR017437">
    <property type="entry name" value="ATP-NAD_kinase_PpnK-typ_C"/>
</dbReference>
<dbReference type="InterPro" id="IPR002504">
    <property type="entry name" value="NADK"/>
</dbReference>
<dbReference type="PANTHER" id="PTHR20275:SF0">
    <property type="entry name" value="NAD KINASE"/>
    <property type="match status" value="1"/>
</dbReference>
<dbReference type="RefSeq" id="WP_138088249.1">
    <property type="nucleotide sequence ID" value="NZ_VAUV01000019.1"/>
</dbReference>
<dbReference type="Pfam" id="PF01467">
    <property type="entry name" value="CTP_transf_like"/>
    <property type="match status" value="1"/>
</dbReference>
<dbReference type="GO" id="GO:0009435">
    <property type="term" value="P:NAD+ biosynthetic process"/>
    <property type="evidence" value="ECO:0007669"/>
    <property type="project" value="UniProtKB-UniPathway"/>
</dbReference>
<dbReference type="Gene3D" id="3.40.50.620">
    <property type="entry name" value="HUPs"/>
    <property type="match status" value="1"/>
</dbReference>
<evidence type="ECO:0000313" key="20">
    <source>
        <dbReference type="Proteomes" id="UP000306196"/>
    </source>
</evidence>
<dbReference type="InterPro" id="IPR005248">
    <property type="entry name" value="NadD/NMNAT"/>
</dbReference>
<evidence type="ECO:0000256" key="3">
    <source>
        <dbReference type="ARBA" id="ARBA00009014"/>
    </source>
</evidence>
<comment type="catalytic activity">
    <reaction evidence="17">
        <text>nicotinate beta-D-ribonucleotide + ATP + H(+) = deamido-NAD(+) + diphosphate</text>
        <dbReference type="Rhea" id="RHEA:22860"/>
        <dbReference type="ChEBI" id="CHEBI:15378"/>
        <dbReference type="ChEBI" id="CHEBI:30616"/>
        <dbReference type="ChEBI" id="CHEBI:33019"/>
        <dbReference type="ChEBI" id="CHEBI:57502"/>
        <dbReference type="ChEBI" id="CHEBI:58437"/>
        <dbReference type="EC" id="2.7.7.18"/>
    </reaction>
</comment>
<keyword evidence="10" id="KW-0067">ATP-binding</keyword>
<dbReference type="AlphaFoldDB" id="A0A5R8K8Z7"/>
<dbReference type="GO" id="GO:0005524">
    <property type="term" value="F:ATP binding"/>
    <property type="evidence" value="ECO:0007669"/>
    <property type="project" value="UniProtKB-KW"/>
</dbReference>
<keyword evidence="6" id="KW-0808">Transferase</keyword>
<dbReference type="Gene3D" id="3.40.50.10330">
    <property type="entry name" value="Probable inorganic polyphosphate/atp-NAD kinase, domain 1"/>
    <property type="match status" value="1"/>
</dbReference>
<protein>
    <recommendedName>
        <fullName evidence="4">nicotinate-nucleotide adenylyltransferase</fullName>
        <ecNumber evidence="4">2.7.7.18</ecNumber>
    </recommendedName>
    <alternativeName>
        <fullName evidence="15">Deamido-NAD(+) diphosphorylase</fullName>
    </alternativeName>
    <alternativeName>
        <fullName evidence="14">Deamido-NAD(+) pyrophosphorylase</fullName>
    </alternativeName>
    <alternativeName>
        <fullName evidence="13">Nicotinate mononucleotide adenylyltransferase</fullName>
    </alternativeName>
</protein>
<dbReference type="SUPFAM" id="SSF111331">
    <property type="entry name" value="NAD kinase/diacylglycerol kinase-like"/>
    <property type="match status" value="1"/>
</dbReference>
<evidence type="ECO:0000256" key="10">
    <source>
        <dbReference type="ARBA" id="ARBA00022840"/>
    </source>
</evidence>
<evidence type="ECO:0000256" key="15">
    <source>
        <dbReference type="ARBA" id="ARBA00033353"/>
    </source>
</evidence>
<dbReference type="GO" id="GO:0003951">
    <property type="term" value="F:NAD+ kinase activity"/>
    <property type="evidence" value="ECO:0007669"/>
    <property type="project" value="UniProtKB-EC"/>
</dbReference>
<keyword evidence="20" id="KW-1185">Reference proteome</keyword>
<evidence type="ECO:0000256" key="14">
    <source>
        <dbReference type="ARBA" id="ARBA00033140"/>
    </source>
</evidence>
<reference evidence="19 20" key="1">
    <citation type="submission" date="2019-05" db="EMBL/GenBank/DDBJ databases">
        <title>Verrucobacter flavum gen. nov., sp. nov. a new member of the family Verrucomicrobiaceae.</title>
        <authorList>
            <person name="Szuroczki S."/>
            <person name="Abbaszade G."/>
            <person name="Szabo A."/>
            <person name="Felfoldi T."/>
            <person name="Schumann P."/>
            <person name="Boka K."/>
            <person name="Keki Z."/>
            <person name="Toumi M."/>
            <person name="Toth E."/>
        </authorList>
    </citation>
    <scope>NUCLEOTIDE SEQUENCE [LARGE SCALE GENOMIC DNA]</scope>
    <source>
        <strain evidence="19 20">MG-N-17</strain>
    </source>
</reference>
<evidence type="ECO:0000256" key="11">
    <source>
        <dbReference type="ARBA" id="ARBA00022857"/>
    </source>
</evidence>
<dbReference type="InterPro" id="IPR004821">
    <property type="entry name" value="Cyt_trans-like"/>
</dbReference>